<comment type="caution">
    <text evidence="2">The sequence shown here is derived from an EMBL/GenBank/DDBJ whole genome shotgun (WGS) entry which is preliminary data.</text>
</comment>
<dbReference type="PANTHER" id="PTHR30543:SF21">
    <property type="entry name" value="NAD(P)H-DEPENDENT FMN REDUCTASE LOT6"/>
    <property type="match status" value="1"/>
</dbReference>
<feature type="domain" description="NADPH-dependent FMN reductase-like" evidence="1">
    <location>
        <begin position="2"/>
        <end position="141"/>
    </location>
</feature>
<protein>
    <submittedName>
        <fullName evidence="2">NAD(P)H-dependent FMN reductase</fullName>
    </submittedName>
</protein>
<name>A0A7W7YQ53_9BACT</name>
<dbReference type="InterPro" id="IPR005025">
    <property type="entry name" value="FMN_Rdtase-like_dom"/>
</dbReference>
<gene>
    <name evidence="2" type="ORF">HNQ64_004567</name>
</gene>
<sequence>MITLLSGTNRPGSNTHLVTTLIERMYFQLGVPCQVLDLADLPPEIFLPSSYAEKPAAFAPFAEAILGSDGVVIVTPEYNGSFPGVLKYFIDMLPFPASFENRPVCFVGLAAGMWGALRSVEQLQHILGYRNAHLFPSRVFIPGVGQVLKEGQIQDAELVERLRKQAVGFTDFVRRLKA</sequence>
<dbReference type="RefSeq" id="WP_184212827.1">
    <property type="nucleotide sequence ID" value="NZ_JACHIF010000012.1"/>
</dbReference>
<dbReference type="GO" id="GO:0016491">
    <property type="term" value="F:oxidoreductase activity"/>
    <property type="evidence" value="ECO:0007669"/>
    <property type="project" value="InterPro"/>
</dbReference>
<dbReference type="Gene3D" id="3.40.50.360">
    <property type="match status" value="1"/>
</dbReference>
<accession>A0A7W7YQ53</accession>
<evidence type="ECO:0000313" key="3">
    <source>
        <dbReference type="Proteomes" id="UP000534294"/>
    </source>
</evidence>
<dbReference type="SUPFAM" id="SSF52218">
    <property type="entry name" value="Flavoproteins"/>
    <property type="match status" value="1"/>
</dbReference>
<dbReference type="InterPro" id="IPR029039">
    <property type="entry name" value="Flavoprotein-like_sf"/>
</dbReference>
<evidence type="ECO:0000259" key="1">
    <source>
        <dbReference type="Pfam" id="PF03358"/>
    </source>
</evidence>
<reference evidence="2 3" key="1">
    <citation type="submission" date="2020-08" db="EMBL/GenBank/DDBJ databases">
        <title>Genomic Encyclopedia of Type Strains, Phase IV (KMG-IV): sequencing the most valuable type-strain genomes for metagenomic binning, comparative biology and taxonomic classification.</title>
        <authorList>
            <person name="Goeker M."/>
        </authorList>
    </citation>
    <scope>NUCLEOTIDE SEQUENCE [LARGE SCALE GENOMIC DNA]</scope>
    <source>
        <strain evidence="2 3">DSM 12251</strain>
    </source>
</reference>
<keyword evidence="3" id="KW-1185">Reference proteome</keyword>
<dbReference type="AlphaFoldDB" id="A0A7W7YQ53"/>
<dbReference type="GO" id="GO:0005829">
    <property type="term" value="C:cytosol"/>
    <property type="evidence" value="ECO:0007669"/>
    <property type="project" value="TreeGrafter"/>
</dbReference>
<dbReference type="EMBL" id="JACHIF010000012">
    <property type="protein sequence ID" value="MBB5040286.1"/>
    <property type="molecule type" value="Genomic_DNA"/>
</dbReference>
<organism evidence="2 3">
    <name type="scientific">Prosthecobacter dejongeii</name>
    <dbReference type="NCBI Taxonomy" id="48465"/>
    <lineage>
        <taxon>Bacteria</taxon>
        <taxon>Pseudomonadati</taxon>
        <taxon>Verrucomicrobiota</taxon>
        <taxon>Verrucomicrobiia</taxon>
        <taxon>Verrucomicrobiales</taxon>
        <taxon>Verrucomicrobiaceae</taxon>
        <taxon>Prosthecobacter</taxon>
    </lineage>
</organism>
<dbReference type="GO" id="GO:0010181">
    <property type="term" value="F:FMN binding"/>
    <property type="evidence" value="ECO:0007669"/>
    <property type="project" value="TreeGrafter"/>
</dbReference>
<dbReference type="Proteomes" id="UP000534294">
    <property type="component" value="Unassembled WGS sequence"/>
</dbReference>
<proteinExistence type="predicted"/>
<dbReference type="PANTHER" id="PTHR30543">
    <property type="entry name" value="CHROMATE REDUCTASE"/>
    <property type="match status" value="1"/>
</dbReference>
<dbReference type="InterPro" id="IPR050712">
    <property type="entry name" value="NAD(P)H-dep_reductase"/>
</dbReference>
<evidence type="ECO:0000313" key="2">
    <source>
        <dbReference type="EMBL" id="MBB5040286.1"/>
    </source>
</evidence>
<dbReference type="Pfam" id="PF03358">
    <property type="entry name" value="FMN_red"/>
    <property type="match status" value="1"/>
</dbReference>